<evidence type="ECO:0000256" key="1">
    <source>
        <dbReference type="SAM" id="SignalP"/>
    </source>
</evidence>
<protein>
    <recommendedName>
        <fullName evidence="3">Secreted protein</fullName>
    </recommendedName>
</protein>
<name>A0A224Y7N1_9ACAR</name>
<evidence type="ECO:0000313" key="2">
    <source>
        <dbReference type="EMBL" id="MAA13587.1"/>
    </source>
</evidence>
<dbReference type="EMBL" id="GFPF01002441">
    <property type="protein sequence ID" value="MAA13587.1"/>
    <property type="molecule type" value="Transcribed_RNA"/>
</dbReference>
<keyword evidence="1" id="KW-0732">Signal</keyword>
<feature type="signal peptide" evidence="1">
    <location>
        <begin position="1"/>
        <end position="18"/>
    </location>
</feature>
<dbReference type="AlphaFoldDB" id="A0A224Y7N1"/>
<accession>A0A224Y7N1</accession>
<evidence type="ECO:0008006" key="3">
    <source>
        <dbReference type="Google" id="ProtNLM"/>
    </source>
</evidence>
<proteinExistence type="predicted"/>
<organism evidence="2">
    <name type="scientific">Rhipicephalus zambeziensis</name>
    <dbReference type="NCBI Taxonomy" id="60191"/>
    <lineage>
        <taxon>Eukaryota</taxon>
        <taxon>Metazoa</taxon>
        <taxon>Ecdysozoa</taxon>
        <taxon>Arthropoda</taxon>
        <taxon>Chelicerata</taxon>
        <taxon>Arachnida</taxon>
        <taxon>Acari</taxon>
        <taxon>Parasitiformes</taxon>
        <taxon>Ixodida</taxon>
        <taxon>Ixodoidea</taxon>
        <taxon>Ixodidae</taxon>
        <taxon>Rhipicephalinae</taxon>
        <taxon>Rhipicephalus</taxon>
        <taxon>Rhipicephalus</taxon>
    </lineage>
</organism>
<reference evidence="2" key="1">
    <citation type="journal article" date="2017" name="Parasit. Vectors">
        <title>Sialotranscriptomics of Rhipicephalus zambeziensis reveals intricate expression profiles of secretory proteins and suggests tight temporal transcriptional regulation during blood-feeding.</title>
        <authorList>
            <person name="de Castro M.H."/>
            <person name="de Klerk D."/>
            <person name="Pienaar R."/>
            <person name="Rees D.J.G."/>
            <person name="Mans B.J."/>
        </authorList>
    </citation>
    <scope>NUCLEOTIDE SEQUENCE</scope>
    <source>
        <tissue evidence="2">Salivary glands</tissue>
    </source>
</reference>
<feature type="chain" id="PRO_5012488543" description="Secreted protein" evidence="1">
    <location>
        <begin position="19"/>
        <end position="104"/>
    </location>
</feature>
<sequence>MHLALYLVLVLFLRHSHSSFIPQHSVSCQPCFPFLRFCVAHISHFVKGVLTFAIDQLNRVDRVCFLRVAATKVLAHFTQVWQIRTKEYCSFYVLPVIARYTLSR</sequence>